<evidence type="ECO:0000313" key="3">
    <source>
        <dbReference type="EMBL" id="MTH46134.1"/>
    </source>
</evidence>
<dbReference type="Gene3D" id="3.40.50.2000">
    <property type="entry name" value="Glycogen Phosphorylase B"/>
    <property type="match status" value="2"/>
</dbReference>
<dbReference type="SUPFAM" id="SSF53756">
    <property type="entry name" value="UDP-Glycosyltransferase/glycogen phosphorylase"/>
    <property type="match status" value="2"/>
</dbReference>
<gene>
    <name evidence="3" type="ORF">GJV78_07700</name>
</gene>
<dbReference type="Proteomes" id="UP000477739">
    <property type="component" value="Unassembled WGS sequence"/>
</dbReference>
<dbReference type="EMBL" id="WMJZ01000008">
    <property type="protein sequence ID" value="MTH46134.1"/>
    <property type="molecule type" value="Genomic_DNA"/>
</dbReference>
<dbReference type="PANTHER" id="PTHR30160:SF1">
    <property type="entry name" value="LIPOPOLYSACCHARIDE 1,2-N-ACETYLGLUCOSAMINETRANSFERASE-RELATED"/>
    <property type="match status" value="1"/>
</dbReference>
<organism evidence="3 4">
    <name type="scientific">Intestinirhabdus alba</name>
    <dbReference type="NCBI Taxonomy" id="2899544"/>
    <lineage>
        <taxon>Bacteria</taxon>
        <taxon>Pseudomonadati</taxon>
        <taxon>Pseudomonadota</taxon>
        <taxon>Gammaproteobacteria</taxon>
        <taxon>Enterobacterales</taxon>
        <taxon>Enterobacteriaceae</taxon>
        <taxon>Intestinirhabdus</taxon>
    </lineage>
</organism>
<dbReference type="AlphaFoldDB" id="A0A6L6IJK5"/>
<dbReference type="GO" id="GO:0009244">
    <property type="term" value="P:lipopolysaccharide core region biosynthetic process"/>
    <property type="evidence" value="ECO:0007669"/>
    <property type="project" value="TreeGrafter"/>
</dbReference>
<evidence type="ECO:0000313" key="4">
    <source>
        <dbReference type="Proteomes" id="UP000477739"/>
    </source>
</evidence>
<dbReference type="InterPro" id="IPR051199">
    <property type="entry name" value="LPS_LOS_Heptosyltrfase"/>
</dbReference>
<dbReference type="GO" id="GO:0005829">
    <property type="term" value="C:cytosol"/>
    <property type="evidence" value="ECO:0007669"/>
    <property type="project" value="TreeGrafter"/>
</dbReference>
<keyword evidence="1" id="KW-0328">Glycosyltransferase</keyword>
<dbReference type="InterPro" id="IPR002201">
    <property type="entry name" value="Glyco_trans_9"/>
</dbReference>
<dbReference type="PANTHER" id="PTHR30160">
    <property type="entry name" value="TETRAACYLDISACCHARIDE 4'-KINASE-RELATED"/>
    <property type="match status" value="1"/>
</dbReference>
<evidence type="ECO:0000256" key="1">
    <source>
        <dbReference type="ARBA" id="ARBA00022676"/>
    </source>
</evidence>
<proteinExistence type="predicted"/>
<dbReference type="CDD" id="cd03789">
    <property type="entry name" value="GT9_LPS_heptosyltransferase"/>
    <property type="match status" value="1"/>
</dbReference>
<sequence length="689" mass="78183">MYNLTIYINGESSYNIYHFADALINRRENDVSLFFIKNKQLNLPHRENVMIFDFPETITAEWLATVYHFARKINAASVRIFSAVQYGETINFPLIAAFRQDRLNGLSLSLCLFESSFNDIISRQQYNALLNEGLPWRAYGKNFQQKLLTDSGEWDEVYNYLFNQLVPTQYYFYDFYKNDNPEFSSASHYRYLSDFHHTLDREAVNRLLSLLGAGVSMIDTLREVCEQKKTLFFVDDGTDHPLGESGKDACLAREIQNKGFEFVFLLNYKGAVENLCPSGVNILRLPEAMTLEVLTLAGITPGEVYGLCSQAIFAAKKENIKALFFHEDCGQESNKKLCQYLDANRYGDIPRLFINETQRRLEQGYTPGQIFLLADSMGDVLFAAGALNALRETLPGPFICIVPQIYHGLLSLCPWVDEIWPSESVSKEQHEEIYIARQLGNFHLPSAVRHIVDEKHQIDSFVEFTGQRKASPARKEIVLSLDQVDKTKVDAFLKENNLTGRVVLIHPNSGVANRTWPAAAWEALIERFLDDGWSVVLIGSNNNFYSHKKTVEINNSRVFNAIDKFTMSETVYLMTRTTLLVASDSGPVALAAATDIAICALYSVVPGEYRLPYRHGVPGWNALAVNQTCQYRHCAKSFTLGSGMNFDVWCPNNKTYACVRNYQPDDFYREITQFLASSRFINPSASGAA</sequence>
<protein>
    <recommendedName>
        <fullName evidence="5">Lipopolysaccharide heptosyltransferase family protein</fullName>
    </recommendedName>
</protein>
<dbReference type="OrthoDB" id="6597874at2"/>
<dbReference type="Pfam" id="PF01075">
    <property type="entry name" value="Glyco_transf_9"/>
    <property type="match status" value="1"/>
</dbReference>
<dbReference type="Gene3D" id="3.40.50.11110">
    <property type="entry name" value="Sialyltransferase, C-terminal GT-B Rossman nucleotide-binding domain"/>
    <property type="match status" value="1"/>
</dbReference>
<name>A0A6L6IJK5_9ENTR</name>
<evidence type="ECO:0000256" key="2">
    <source>
        <dbReference type="ARBA" id="ARBA00022679"/>
    </source>
</evidence>
<accession>A0A6L6IJK5</accession>
<comment type="caution">
    <text evidence="3">The sequence shown here is derived from an EMBL/GenBank/DDBJ whole genome shotgun (WGS) entry which is preliminary data.</text>
</comment>
<keyword evidence="4" id="KW-1185">Reference proteome</keyword>
<dbReference type="GO" id="GO:0008713">
    <property type="term" value="F:ADP-heptose-lipopolysaccharide heptosyltransferase activity"/>
    <property type="evidence" value="ECO:0007669"/>
    <property type="project" value="TreeGrafter"/>
</dbReference>
<reference evidence="3 4" key="1">
    <citation type="submission" date="2019-11" db="EMBL/GenBank/DDBJ databases">
        <title>Escherichia alba sp. nov. isolated from the gut of plastic-eating superworms Zophobas atratus.</title>
        <authorList>
            <person name="Yang Y."/>
        </authorList>
    </citation>
    <scope>NUCLEOTIDE SEQUENCE [LARGE SCALE GENOMIC DNA]</scope>
    <source>
        <strain evidence="4">BIT-B35</strain>
    </source>
</reference>
<evidence type="ECO:0008006" key="5">
    <source>
        <dbReference type="Google" id="ProtNLM"/>
    </source>
</evidence>
<keyword evidence="2" id="KW-0808">Transferase</keyword>